<evidence type="ECO:0000313" key="2">
    <source>
        <dbReference type="Proteomes" id="UP001583177"/>
    </source>
</evidence>
<accession>A0ABR3XAT5</accession>
<organism evidence="1 2">
    <name type="scientific">Diaporthe australafricana</name>
    <dbReference type="NCBI Taxonomy" id="127596"/>
    <lineage>
        <taxon>Eukaryota</taxon>
        <taxon>Fungi</taxon>
        <taxon>Dikarya</taxon>
        <taxon>Ascomycota</taxon>
        <taxon>Pezizomycotina</taxon>
        <taxon>Sordariomycetes</taxon>
        <taxon>Sordariomycetidae</taxon>
        <taxon>Diaporthales</taxon>
        <taxon>Diaporthaceae</taxon>
        <taxon>Diaporthe</taxon>
    </lineage>
</organism>
<protein>
    <submittedName>
        <fullName evidence="1">Uncharacterized protein</fullName>
    </submittedName>
</protein>
<gene>
    <name evidence="1" type="ORF">Daus18300_004290</name>
</gene>
<name>A0ABR3XAT5_9PEZI</name>
<proteinExistence type="predicted"/>
<evidence type="ECO:0000313" key="1">
    <source>
        <dbReference type="EMBL" id="KAL1872744.1"/>
    </source>
</evidence>
<keyword evidence="2" id="KW-1185">Reference proteome</keyword>
<dbReference type="Proteomes" id="UP001583177">
    <property type="component" value="Unassembled WGS sequence"/>
</dbReference>
<sequence length="798" mass="88327">MVKIVVPSHYSRYIVTDADLANYLRSHFGEGHDFQIEHTNDLWQFESPGDLSDQQLMRMTREIIRRRPVASNKASGVGMEPPETPILKPSLKSPEGVFDHLIQQWSSAKSTAVQLRLLKDLGKHRPTTLSEAIDIGPTWQGWVQCEWELPSVAQQLPVSARQLGDSRSDDIQSRLGNFVTITGSRGVMECSTCAQFLKNMWGKSGTKALKALSRGVSLLEHDLTSSPGSDSSQNVEVHATDTHIVIRVGEDQPDAQSFINAVVWTCAAVRINPQGTADSGARSQLQMSKATQLLSLAGASLQSQALVYGLEQLTVCSDEGLGPQANCWTGLFNSGIVAFHRLERQWGNGLEISFDMMVHLSGVENVYHFEGGIILVGFFTALVPISYDKVTNIIQWHFEESQDMNRLRTSRCFLGWFARANILLGTRQLVVNSQNRLRWSTKTREHHQSLRREGFEATGQLGFTAGPINTALQLVSTWHFHSNVQHFYRHEQYSTALRLGRGNVAIIIDSESKQVWLVPMLSVALHLCHRYFQEADSSGQINNPLPFADPAPDGASEAARVLESGGDILVFGAAGDPDAESLRQLSLRINTNMLNTAGAREPSRNKTLFASELMAMVTEPGRGSPLKKIKAAADAESWVGLVERADFVGVCANIGHLIKPDSPSRDSCTCSTLPSDKYFLAAHMRCLDALSQREGDGSIENPLSKVCRLGDRLFWSTDKVYWTRCLFGCHKTIWNKEDKILQRISSKGKGKGKDVSGSNGQTVLRRKLPVNGVVVFGGDQSKSILQNWLEEYIIGRFV</sequence>
<dbReference type="EMBL" id="JAWRVE010000028">
    <property type="protein sequence ID" value="KAL1872744.1"/>
    <property type="molecule type" value="Genomic_DNA"/>
</dbReference>
<comment type="caution">
    <text evidence="1">The sequence shown here is derived from an EMBL/GenBank/DDBJ whole genome shotgun (WGS) entry which is preliminary data.</text>
</comment>
<reference evidence="1 2" key="1">
    <citation type="journal article" date="2024" name="IMA Fungus">
        <title>IMA Genome - F19 : A genome assembly and annotation guide to empower mycologists, including annotated draft genome sequences of Ceratocystis pirilliformis, Diaporthe australafricana, Fusarium ophioides, Paecilomyces lecythidis, and Sporothrix stenoceras.</title>
        <authorList>
            <person name="Aylward J."/>
            <person name="Wilson A.M."/>
            <person name="Visagie C.M."/>
            <person name="Spraker J."/>
            <person name="Barnes I."/>
            <person name="Buitendag C."/>
            <person name="Ceriani C."/>
            <person name="Del Mar Angel L."/>
            <person name="du Plessis D."/>
            <person name="Fuchs T."/>
            <person name="Gasser K."/>
            <person name="Kramer D."/>
            <person name="Li W."/>
            <person name="Munsamy K."/>
            <person name="Piso A."/>
            <person name="Price J.L."/>
            <person name="Sonnekus B."/>
            <person name="Thomas C."/>
            <person name="van der Nest A."/>
            <person name="van Dijk A."/>
            <person name="van Heerden A."/>
            <person name="van Vuuren N."/>
            <person name="Yilmaz N."/>
            <person name="Duong T.A."/>
            <person name="van der Merwe N.A."/>
            <person name="Wingfield M.J."/>
            <person name="Wingfield B.D."/>
        </authorList>
    </citation>
    <scope>NUCLEOTIDE SEQUENCE [LARGE SCALE GENOMIC DNA]</scope>
    <source>
        <strain evidence="1 2">CMW 18300</strain>
    </source>
</reference>